<comment type="similarity">
    <text evidence="8">Belongs to the tRNA(Ile)-lysidine synthase family.</text>
</comment>
<proteinExistence type="inferred from homology"/>
<keyword evidence="4 8" id="KW-0819">tRNA processing</keyword>
<evidence type="ECO:0000313" key="11">
    <source>
        <dbReference type="EMBL" id="GCA66809.1"/>
    </source>
</evidence>
<dbReference type="GO" id="GO:0005524">
    <property type="term" value="F:ATP binding"/>
    <property type="evidence" value="ECO:0007669"/>
    <property type="project" value="UniProtKB-UniRule"/>
</dbReference>
<dbReference type="Pfam" id="PF11734">
    <property type="entry name" value="TilS_C"/>
    <property type="match status" value="1"/>
</dbReference>
<keyword evidence="3 8" id="KW-0436">Ligase</keyword>
<keyword evidence="6 8" id="KW-0067">ATP-binding</keyword>
<dbReference type="InterPro" id="IPR012796">
    <property type="entry name" value="Lysidine-tRNA-synth_C"/>
</dbReference>
<feature type="domain" description="Lysidine-tRNA(Ile) synthetase C-terminal" evidence="10">
    <location>
        <begin position="420"/>
        <end position="492"/>
    </location>
</feature>
<dbReference type="AlphaFoldDB" id="A0A391PAL8"/>
<dbReference type="InterPro" id="IPR012795">
    <property type="entry name" value="tRNA_Ile_lys_synt_N"/>
</dbReference>
<evidence type="ECO:0000256" key="4">
    <source>
        <dbReference type="ARBA" id="ARBA00022694"/>
    </source>
</evidence>
<protein>
    <recommendedName>
        <fullName evidence="8">tRNA(Ile)-lysidine synthase</fullName>
        <ecNumber evidence="8">6.3.4.19</ecNumber>
    </recommendedName>
    <alternativeName>
        <fullName evidence="8">tRNA(Ile)-2-lysyl-cytidine synthase</fullName>
    </alternativeName>
    <alternativeName>
        <fullName evidence="8">tRNA(Ile)-lysidine synthetase</fullName>
    </alternativeName>
</protein>
<name>A0A391PAL8_9FIRM</name>
<comment type="caution">
    <text evidence="11">The sequence shown here is derived from an EMBL/GenBank/DDBJ whole genome shotgun (WGS) entry which is preliminary data.</text>
</comment>
<keyword evidence="5 8" id="KW-0547">Nucleotide-binding</keyword>
<sequence length="506" mass="58344">MAGISGGADSVCLLFVLKNLCEELGMELIAVHVNHGIRGEEAMEDQRFVENLCERLGVKIRICSGKVPELAKAEKLSEEEAGRIFRRQCFEKICKEEKADKIVLAHHRDDNAETFLFHLSRGSGLKGAGGMRPVNGSYVRPLLGVGRKEIESWLEEQHISWRTDSTNLEDEYTRNRIRHQILPTLETQVNAKASEHIGAWMEQMWSLQDYVEQEVTAHMEACVERVPDFSENVNGQNGEIPDGRTLSEKYEIRKEIRLRKAPLYRLHPYLRQSLVRKVLAEQAGREKDLEAVHVQQILELFERQSGRRIDLPYNLEAIRDYEGVKIRKKLWNKSIYSENTGLKKMEREGEKQKNQEATKSDGDKKKGNCILQIPGRTAFPGAKAEIICKIIEKNHGFSPEQLPQTPYTKWFDYDIMNCNLEIRFREPGDYLVVDDSGHRQKLKSFFINEKIPAEQRSGILLVAAGKEILWIPGYRRGDSYRVKEETKKILQIELRKTEDKQNGREN</sequence>
<dbReference type="SMART" id="SM00977">
    <property type="entry name" value="TilS_C"/>
    <property type="match status" value="1"/>
</dbReference>
<dbReference type="GO" id="GO:0005737">
    <property type="term" value="C:cytoplasm"/>
    <property type="evidence" value="ECO:0007669"/>
    <property type="project" value="UniProtKB-SubCell"/>
</dbReference>
<evidence type="ECO:0000256" key="7">
    <source>
        <dbReference type="ARBA" id="ARBA00048539"/>
    </source>
</evidence>
<evidence type="ECO:0000259" key="10">
    <source>
        <dbReference type="SMART" id="SM00977"/>
    </source>
</evidence>
<evidence type="ECO:0000256" key="2">
    <source>
        <dbReference type="ARBA" id="ARBA00022490"/>
    </source>
</evidence>
<dbReference type="InterPro" id="IPR011063">
    <property type="entry name" value="TilS/TtcA_N"/>
</dbReference>
<dbReference type="InterPro" id="IPR014729">
    <property type="entry name" value="Rossmann-like_a/b/a_fold"/>
</dbReference>
<evidence type="ECO:0000256" key="6">
    <source>
        <dbReference type="ARBA" id="ARBA00022840"/>
    </source>
</evidence>
<dbReference type="SUPFAM" id="SSF82829">
    <property type="entry name" value="MesJ substrate recognition domain-like"/>
    <property type="match status" value="1"/>
</dbReference>
<evidence type="ECO:0000313" key="12">
    <source>
        <dbReference type="Proteomes" id="UP000265643"/>
    </source>
</evidence>
<accession>A0A391PAL8</accession>
<keyword evidence="12" id="KW-1185">Reference proteome</keyword>
<gene>
    <name evidence="8 11" type="primary">tilS</name>
    <name evidence="11" type="ORF">KGMB01110_12450</name>
</gene>
<feature type="region of interest" description="Disordered" evidence="9">
    <location>
        <begin position="343"/>
        <end position="368"/>
    </location>
</feature>
<reference evidence="12" key="1">
    <citation type="submission" date="2018-09" db="EMBL/GenBank/DDBJ databases">
        <title>Draft Genome Sequence of Mediterraneibacter sp. KCTC 15684.</title>
        <authorList>
            <person name="Kim J.S."/>
            <person name="Han K.I."/>
            <person name="Suh M.K."/>
            <person name="Lee K.C."/>
            <person name="Eom M.K."/>
            <person name="Lee J.H."/>
            <person name="Park S.H."/>
            <person name="Kang S.W."/>
            <person name="Park J.E."/>
            <person name="Oh B.S."/>
            <person name="Yu S.Y."/>
            <person name="Choi S.H."/>
            <person name="Lee D.H."/>
            <person name="Yoon H."/>
            <person name="Kim B."/>
            <person name="Yang S.J."/>
            <person name="Lee J.S."/>
        </authorList>
    </citation>
    <scope>NUCLEOTIDE SEQUENCE [LARGE SCALE GENOMIC DNA]</scope>
    <source>
        <strain evidence="12">KCTC 15684</strain>
    </source>
</reference>
<dbReference type="NCBIfam" id="TIGR02432">
    <property type="entry name" value="lysidine_TilS_N"/>
    <property type="match status" value="1"/>
</dbReference>
<dbReference type="PANTHER" id="PTHR43033:SF1">
    <property type="entry name" value="TRNA(ILE)-LYSIDINE SYNTHASE-RELATED"/>
    <property type="match status" value="1"/>
</dbReference>
<dbReference type="InterPro" id="IPR012094">
    <property type="entry name" value="tRNA_Ile_lys_synt"/>
</dbReference>
<dbReference type="SUPFAM" id="SSF52402">
    <property type="entry name" value="Adenine nucleotide alpha hydrolases-like"/>
    <property type="match status" value="1"/>
</dbReference>
<organism evidence="11 12">
    <name type="scientific">Mediterraneibacter butyricigenes</name>
    <dbReference type="NCBI Taxonomy" id="2316025"/>
    <lineage>
        <taxon>Bacteria</taxon>
        <taxon>Bacillati</taxon>
        <taxon>Bacillota</taxon>
        <taxon>Clostridia</taxon>
        <taxon>Lachnospirales</taxon>
        <taxon>Lachnospiraceae</taxon>
        <taxon>Mediterraneibacter</taxon>
    </lineage>
</organism>
<comment type="domain">
    <text evidence="8">The N-terminal region contains the highly conserved SGGXDS motif, predicted to be a P-loop motif involved in ATP binding.</text>
</comment>
<dbReference type="GO" id="GO:0006400">
    <property type="term" value="P:tRNA modification"/>
    <property type="evidence" value="ECO:0007669"/>
    <property type="project" value="UniProtKB-UniRule"/>
</dbReference>
<dbReference type="Proteomes" id="UP000265643">
    <property type="component" value="Unassembled WGS sequence"/>
</dbReference>
<dbReference type="Pfam" id="PF01171">
    <property type="entry name" value="ATP_bind_3"/>
    <property type="match status" value="1"/>
</dbReference>
<dbReference type="Gene3D" id="3.40.50.620">
    <property type="entry name" value="HUPs"/>
    <property type="match status" value="1"/>
</dbReference>
<feature type="binding site" evidence="8">
    <location>
        <begin position="5"/>
        <end position="10"/>
    </location>
    <ligand>
        <name>ATP</name>
        <dbReference type="ChEBI" id="CHEBI:30616"/>
    </ligand>
</feature>
<dbReference type="SUPFAM" id="SSF56037">
    <property type="entry name" value="PheT/TilS domain"/>
    <property type="match status" value="1"/>
</dbReference>
<evidence type="ECO:0000256" key="3">
    <source>
        <dbReference type="ARBA" id="ARBA00022598"/>
    </source>
</evidence>
<evidence type="ECO:0000256" key="1">
    <source>
        <dbReference type="ARBA" id="ARBA00004496"/>
    </source>
</evidence>
<dbReference type="GO" id="GO:0032267">
    <property type="term" value="F:tRNA(Ile)-lysidine synthase activity"/>
    <property type="evidence" value="ECO:0007669"/>
    <property type="project" value="UniProtKB-EC"/>
</dbReference>
<evidence type="ECO:0000256" key="9">
    <source>
        <dbReference type="SAM" id="MobiDB-lite"/>
    </source>
</evidence>
<dbReference type="NCBIfam" id="TIGR02433">
    <property type="entry name" value="lysidine_TilS_C"/>
    <property type="match status" value="1"/>
</dbReference>
<dbReference type="EC" id="6.3.4.19" evidence="8"/>
<evidence type="ECO:0000256" key="8">
    <source>
        <dbReference type="HAMAP-Rule" id="MF_01161"/>
    </source>
</evidence>
<comment type="function">
    <text evidence="8">Ligates lysine onto the cytidine present at position 34 of the AUA codon-specific tRNA(Ile) that contains the anticodon CAU, in an ATP-dependent manner. Cytidine is converted to lysidine, thus changing the amino acid specificity of the tRNA from methionine to isoleucine.</text>
</comment>
<comment type="subcellular location">
    <subcellularLocation>
        <location evidence="1 8">Cytoplasm</location>
    </subcellularLocation>
</comment>
<dbReference type="PANTHER" id="PTHR43033">
    <property type="entry name" value="TRNA(ILE)-LYSIDINE SYNTHASE-RELATED"/>
    <property type="match status" value="1"/>
</dbReference>
<dbReference type="CDD" id="cd01992">
    <property type="entry name" value="TilS_N"/>
    <property type="match status" value="1"/>
</dbReference>
<dbReference type="Gene3D" id="3.30.465.60">
    <property type="match status" value="1"/>
</dbReference>
<dbReference type="HAMAP" id="MF_01161">
    <property type="entry name" value="tRNA_Ile_lys_synt"/>
    <property type="match status" value="1"/>
</dbReference>
<keyword evidence="2 8" id="KW-0963">Cytoplasm</keyword>
<dbReference type="EMBL" id="BHGK01000001">
    <property type="protein sequence ID" value="GCA66809.1"/>
    <property type="molecule type" value="Genomic_DNA"/>
</dbReference>
<comment type="catalytic activity">
    <reaction evidence="7 8">
        <text>cytidine(34) in tRNA(Ile2) + L-lysine + ATP = lysidine(34) in tRNA(Ile2) + AMP + diphosphate + H(+)</text>
        <dbReference type="Rhea" id="RHEA:43744"/>
        <dbReference type="Rhea" id="RHEA-COMP:10625"/>
        <dbReference type="Rhea" id="RHEA-COMP:10670"/>
        <dbReference type="ChEBI" id="CHEBI:15378"/>
        <dbReference type="ChEBI" id="CHEBI:30616"/>
        <dbReference type="ChEBI" id="CHEBI:32551"/>
        <dbReference type="ChEBI" id="CHEBI:33019"/>
        <dbReference type="ChEBI" id="CHEBI:82748"/>
        <dbReference type="ChEBI" id="CHEBI:83665"/>
        <dbReference type="ChEBI" id="CHEBI:456215"/>
        <dbReference type="EC" id="6.3.4.19"/>
    </reaction>
</comment>
<feature type="compositionally biased region" description="Basic and acidic residues" evidence="9">
    <location>
        <begin position="343"/>
        <end position="366"/>
    </location>
</feature>
<evidence type="ECO:0000256" key="5">
    <source>
        <dbReference type="ARBA" id="ARBA00022741"/>
    </source>
</evidence>